<reference evidence="3 4" key="1">
    <citation type="submission" date="2014-11" db="EMBL/GenBank/DDBJ databases">
        <authorList>
            <person name="Wibberg Daniel"/>
        </authorList>
    </citation>
    <scope>NUCLEOTIDE SEQUENCE [LARGE SCALE GENOMIC DNA]</scope>
    <source>
        <strain evidence="3">Rhizoctonia solani AG1-IB 7/3/14</strain>
    </source>
</reference>
<feature type="compositionally biased region" description="Low complexity" evidence="1">
    <location>
        <begin position="87"/>
        <end position="125"/>
    </location>
</feature>
<dbReference type="AlphaFoldDB" id="A0A0B7FNZ6"/>
<evidence type="ECO:0000256" key="1">
    <source>
        <dbReference type="SAM" id="MobiDB-lite"/>
    </source>
</evidence>
<protein>
    <submittedName>
        <fullName evidence="3">Uncharacterized protein</fullName>
    </submittedName>
</protein>
<dbReference type="Proteomes" id="UP000059188">
    <property type="component" value="Unassembled WGS sequence"/>
</dbReference>
<gene>
    <name evidence="3" type="ORF">RSOLAG1IB_02688</name>
</gene>
<keyword evidence="2" id="KW-0732">Signal</keyword>
<dbReference type="OrthoDB" id="3254045at2759"/>
<name>A0A0B7FNZ6_THACB</name>
<proteinExistence type="predicted"/>
<feature type="chain" id="PRO_5002114388" evidence="2">
    <location>
        <begin position="20"/>
        <end position="153"/>
    </location>
</feature>
<keyword evidence="4" id="KW-1185">Reference proteome</keyword>
<feature type="signal peptide" evidence="2">
    <location>
        <begin position="1"/>
        <end position="19"/>
    </location>
</feature>
<feature type="compositionally biased region" description="Low complexity" evidence="1">
    <location>
        <begin position="41"/>
        <end position="63"/>
    </location>
</feature>
<accession>A0A0B7FNZ6</accession>
<feature type="region of interest" description="Disordered" evidence="1">
    <location>
        <begin position="41"/>
        <end position="125"/>
    </location>
</feature>
<dbReference type="EMBL" id="LN679102">
    <property type="protein sequence ID" value="CEL57943.1"/>
    <property type="molecule type" value="Genomic_DNA"/>
</dbReference>
<organism evidence="3 4">
    <name type="scientific">Thanatephorus cucumeris (strain AG1-IB / isolate 7/3/14)</name>
    <name type="common">Lettuce bottom rot fungus</name>
    <name type="synonym">Rhizoctonia solani</name>
    <dbReference type="NCBI Taxonomy" id="1108050"/>
    <lineage>
        <taxon>Eukaryota</taxon>
        <taxon>Fungi</taxon>
        <taxon>Dikarya</taxon>
        <taxon>Basidiomycota</taxon>
        <taxon>Agaricomycotina</taxon>
        <taxon>Agaricomycetes</taxon>
        <taxon>Cantharellales</taxon>
        <taxon>Ceratobasidiaceae</taxon>
        <taxon>Rhizoctonia</taxon>
        <taxon>Rhizoctonia solani AG-1</taxon>
    </lineage>
</organism>
<feature type="compositionally biased region" description="Polar residues" evidence="1">
    <location>
        <begin position="65"/>
        <end position="80"/>
    </location>
</feature>
<sequence length="153" mass="15593">MKLTNYLILAISYASYSFAQDPTSIIDTGIMTIQPVTSIIPSSLTSTTPPATSTGTTTRLGGSQIEPSSYTTSRLTISDVSTDRPTRTTTGPSSTEDTTLPTSSSLPGSSIVPSPSSPASSPTATSNVGIGRFSAYPVGLLGALTTLSGIVLL</sequence>
<evidence type="ECO:0000256" key="2">
    <source>
        <dbReference type="SAM" id="SignalP"/>
    </source>
</evidence>
<evidence type="ECO:0000313" key="3">
    <source>
        <dbReference type="EMBL" id="CEL57943.1"/>
    </source>
</evidence>
<evidence type="ECO:0000313" key="4">
    <source>
        <dbReference type="Proteomes" id="UP000059188"/>
    </source>
</evidence>